<organism evidence="7 8">
    <name type="scientific">Saccharothrix texasensis</name>
    <dbReference type="NCBI Taxonomy" id="103734"/>
    <lineage>
        <taxon>Bacteria</taxon>
        <taxon>Bacillati</taxon>
        <taxon>Actinomycetota</taxon>
        <taxon>Actinomycetes</taxon>
        <taxon>Pseudonocardiales</taxon>
        <taxon>Pseudonocardiaceae</taxon>
        <taxon>Saccharothrix</taxon>
    </lineage>
</organism>
<dbReference type="SUPFAM" id="SSF48452">
    <property type="entry name" value="TPR-like"/>
    <property type="match status" value="1"/>
</dbReference>
<dbReference type="InterPro" id="IPR016032">
    <property type="entry name" value="Sig_transdc_resp-reg_C-effctor"/>
</dbReference>
<dbReference type="GO" id="GO:0006355">
    <property type="term" value="P:regulation of DNA-templated transcription"/>
    <property type="evidence" value="ECO:0007669"/>
    <property type="project" value="InterPro"/>
</dbReference>
<sequence>MEFRILGPVEVRRDGAQPGPLRRKPSQVLAVLAAHCGRPVPVDRLLDLVWGDDLPPRARKSLQVHVSALRGAGVPVTHQDAGYVLRAEPDQVDALRFRDLTARAARTDDLEHRRDLYTRALALWRGTPLAGAASEPLRAWLCAPLEAHHLATLEAAIDTDLALGRHAQAAEALTPLVAEHPFSENLRYQLMTALLACGRRTEALRVFQDVRRTLADELGVPPGPQLRELYRDALGV</sequence>
<evidence type="ECO:0000313" key="7">
    <source>
        <dbReference type="EMBL" id="ROP41376.1"/>
    </source>
</evidence>
<evidence type="ECO:0000256" key="4">
    <source>
        <dbReference type="ARBA" id="ARBA00023163"/>
    </source>
</evidence>
<protein>
    <submittedName>
        <fullName evidence="7">DNA-binding SARP family transcriptional activator</fullName>
    </submittedName>
</protein>
<keyword evidence="8" id="KW-1185">Reference proteome</keyword>
<evidence type="ECO:0000256" key="3">
    <source>
        <dbReference type="ARBA" id="ARBA00023125"/>
    </source>
</evidence>
<dbReference type="Pfam" id="PF03704">
    <property type="entry name" value="BTAD"/>
    <property type="match status" value="1"/>
</dbReference>
<dbReference type="InterPro" id="IPR036388">
    <property type="entry name" value="WH-like_DNA-bd_sf"/>
</dbReference>
<name>A0A3N1HFW9_9PSEU</name>
<evidence type="ECO:0000256" key="5">
    <source>
        <dbReference type="PROSITE-ProRule" id="PRU01091"/>
    </source>
</evidence>
<dbReference type="InterPro" id="IPR051677">
    <property type="entry name" value="AfsR-DnrI-RedD_regulator"/>
</dbReference>
<evidence type="ECO:0000256" key="1">
    <source>
        <dbReference type="ARBA" id="ARBA00005820"/>
    </source>
</evidence>
<dbReference type="GO" id="GO:0000160">
    <property type="term" value="P:phosphorelay signal transduction system"/>
    <property type="evidence" value="ECO:0007669"/>
    <property type="project" value="InterPro"/>
</dbReference>
<gene>
    <name evidence="7" type="ORF">EDD40_6805</name>
</gene>
<dbReference type="Gene3D" id="1.25.40.10">
    <property type="entry name" value="Tetratricopeptide repeat domain"/>
    <property type="match status" value="1"/>
</dbReference>
<reference evidence="7 8" key="1">
    <citation type="submission" date="2018-11" db="EMBL/GenBank/DDBJ databases">
        <title>Sequencing the genomes of 1000 actinobacteria strains.</title>
        <authorList>
            <person name="Klenk H.-P."/>
        </authorList>
    </citation>
    <scope>NUCLEOTIDE SEQUENCE [LARGE SCALE GENOMIC DNA]</scope>
    <source>
        <strain evidence="7 8">DSM 44231</strain>
    </source>
</reference>
<dbReference type="AlphaFoldDB" id="A0A3N1HFW9"/>
<keyword evidence="2" id="KW-0805">Transcription regulation</keyword>
<feature type="domain" description="OmpR/PhoB-type" evidence="6">
    <location>
        <begin position="1"/>
        <end position="87"/>
    </location>
</feature>
<evidence type="ECO:0000256" key="2">
    <source>
        <dbReference type="ARBA" id="ARBA00023015"/>
    </source>
</evidence>
<feature type="DNA-binding region" description="OmpR/PhoB-type" evidence="5">
    <location>
        <begin position="1"/>
        <end position="87"/>
    </location>
</feature>
<dbReference type="CDD" id="cd15831">
    <property type="entry name" value="BTAD"/>
    <property type="match status" value="1"/>
</dbReference>
<dbReference type="Pfam" id="PF00486">
    <property type="entry name" value="Trans_reg_C"/>
    <property type="match status" value="1"/>
</dbReference>
<dbReference type="SUPFAM" id="SSF46894">
    <property type="entry name" value="C-terminal effector domain of the bipartite response regulators"/>
    <property type="match status" value="1"/>
</dbReference>
<dbReference type="InterPro" id="IPR001867">
    <property type="entry name" value="OmpR/PhoB-type_DNA-bd"/>
</dbReference>
<dbReference type="InterPro" id="IPR011990">
    <property type="entry name" value="TPR-like_helical_dom_sf"/>
</dbReference>
<dbReference type="RefSeq" id="WP_123746504.1">
    <property type="nucleotide sequence ID" value="NZ_RJKM01000001.1"/>
</dbReference>
<dbReference type="EMBL" id="RJKM01000001">
    <property type="protein sequence ID" value="ROP41376.1"/>
    <property type="molecule type" value="Genomic_DNA"/>
</dbReference>
<keyword evidence="3 5" id="KW-0238">DNA-binding</keyword>
<evidence type="ECO:0000259" key="6">
    <source>
        <dbReference type="PROSITE" id="PS51755"/>
    </source>
</evidence>
<dbReference type="OrthoDB" id="3208838at2"/>
<dbReference type="InterPro" id="IPR005158">
    <property type="entry name" value="BTAD"/>
</dbReference>
<evidence type="ECO:0000313" key="8">
    <source>
        <dbReference type="Proteomes" id="UP000268727"/>
    </source>
</evidence>
<dbReference type="PROSITE" id="PS51755">
    <property type="entry name" value="OMPR_PHOB"/>
    <property type="match status" value="1"/>
</dbReference>
<comment type="caution">
    <text evidence="7">The sequence shown here is derived from an EMBL/GenBank/DDBJ whole genome shotgun (WGS) entry which is preliminary data.</text>
</comment>
<proteinExistence type="inferred from homology"/>
<dbReference type="GO" id="GO:0003677">
    <property type="term" value="F:DNA binding"/>
    <property type="evidence" value="ECO:0007669"/>
    <property type="project" value="UniProtKB-UniRule"/>
</dbReference>
<dbReference type="SMART" id="SM01043">
    <property type="entry name" value="BTAD"/>
    <property type="match status" value="1"/>
</dbReference>
<dbReference type="Gene3D" id="1.10.10.10">
    <property type="entry name" value="Winged helix-like DNA-binding domain superfamily/Winged helix DNA-binding domain"/>
    <property type="match status" value="1"/>
</dbReference>
<comment type="similarity">
    <text evidence="1">Belongs to the AfsR/DnrI/RedD regulatory family.</text>
</comment>
<dbReference type="Proteomes" id="UP000268727">
    <property type="component" value="Unassembled WGS sequence"/>
</dbReference>
<keyword evidence="4" id="KW-0804">Transcription</keyword>
<dbReference type="PANTHER" id="PTHR35807">
    <property type="entry name" value="TRANSCRIPTIONAL REGULATOR REDD-RELATED"/>
    <property type="match status" value="1"/>
</dbReference>
<accession>A0A3N1HFW9</accession>
<dbReference type="SMART" id="SM00862">
    <property type="entry name" value="Trans_reg_C"/>
    <property type="match status" value="1"/>
</dbReference>
<dbReference type="PANTHER" id="PTHR35807:SF1">
    <property type="entry name" value="TRANSCRIPTIONAL REGULATOR REDD"/>
    <property type="match status" value="1"/>
</dbReference>